<keyword evidence="4" id="KW-0449">Lipoprotein</keyword>
<dbReference type="PROSITE" id="PS51257">
    <property type="entry name" value="PROKAR_LIPOPROTEIN"/>
    <property type="match status" value="1"/>
</dbReference>
<name>A0A8J7U165_9BACT</name>
<sequence>MKQTMQRKWMGWLMCCLVLGAMLSCGGRKDVNRRGEIKLRGERPVSMRGKREGDLLQKGIASWYGRKYHGRKTSNGERYNMHDLTAAHKTIPFGTLVEVVNRDNGRRVLVRINDRGPFVRGRIIDLSKGAAKEIGLIGTGTAQVALYLANDDFKGWTKKRDRRQTKPIPVNQGFWSLQVGSFQERGRAMAMRERLAFHNLPVFISETDDGFQRVRIGQFTSRDDALRHVAQIEDSDIQPWVVFVEADH</sequence>
<dbReference type="NCBIfam" id="TIGR00413">
    <property type="entry name" value="rlpA"/>
    <property type="match status" value="1"/>
</dbReference>
<comment type="subcellular location">
    <subcellularLocation>
        <location evidence="4">Cell membrane</location>
        <topology evidence="4">Lipid-anchor</topology>
    </subcellularLocation>
</comment>
<dbReference type="AlphaFoldDB" id="A0A8J7U165"/>
<dbReference type="InterPro" id="IPR009009">
    <property type="entry name" value="RlpA-like_DPBB"/>
</dbReference>
<feature type="domain" description="SPOR" evidence="6">
    <location>
        <begin position="169"/>
        <end position="244"/>
    </location>
</feature>
<dbReference type="Proteomes" id="UP000664417">
    <property type="component" value="Unassembled WGS sequence"/>
</dbReference>
<dbReference type="GO" id="GO:0005886">
    <property type="term" value="C:plasma membrane"/>
    <property type="evidence" value="ECO:0007669"/>
    <property type="project" value="UniProtKB-SubCell"/>
</dbReference>
<dbReference type="RefSeq" id="WP_207857311.1">
    <property type="nucleotide sequence ID" value="NZ_JAFREP010000004.1"/>
</dbReference>
<dbReference type="EC" id="4.2.2.-" evidence="4"/>
<keyword evidence="4" id="KW-0564">Palmitate</keyword>
<dbReference type="GO" id="GO:0008932">
    <property type="term" value="F:lytic endotransglycosylase activity"/>
    <property type="evidence" value="ECO:0007669"/>
    <property type="project" value="UniProtKB-UniRule"/>
</dbReference>
<protein>
    <recommendedName>
        <fullName evidence="4">Probable endolytic peptidoglycan transglycosylase RlpA</fullName>
        <ecNumber evidence="4">4.2.2.-</ecNumber>
    </recommendedName>
</protein>
<dbReference type="GO" id="GO:0042834">
    <property type="term" value="F:peptidoglycan binding"/>
    <property type="evidence" value="ECO:0007669"/>
    <property type="project" value="InterPro"/>
</dbReference>
<reference evidence="7" key="1">
    <citation type="submission" date="2021-03" db="EMBL/GenBank/DDBJ databases">
        <authorList>
            <person name="Wang G."/>
        </authorList>
    </citation>
    <scope>NUCLEOTIDE SEQUENCE</scope>
    <source>
        <strain evidence="7">KCTC 12899</strain>
    </source>
</reference>
<dbReference type="GO" id="GO:0000270">
    <property type="term" value="P:peptidoglycan metabolic process"/>
    <property type="evidence" value="ECO:0007669"/>
    <property type="project" value="UniProtKB-UniRule"/>
</dbReference>
<dbReference type="InterPro" id="IPR036908">
    <property type="entry name" value="RlpA-like_sf"/>
</dbReference>
<evidence type="ECO:0000313" key="8">
    <source>
        <dbReference type="Proteomes" id="UP000664417"/>
    </source>
</evidence>
<evidence type="ECO:0000256" key="5">
    <source>
        <dbReference type="RuleBase" id="RU003495"/>
    </source>
</evidence>
<dbReference type="CDD" id="cd22268">
    <property type="entry name" value="DPBB_RlpA-like"/>
    <property type="match status" value="1"/>
</dbReference>
<dbReference type="InterPro" id="IPR012997">
    <property type="entry name" value="RplA"/>
</dbReference>
<comment type="similarity">
    <text evidence="4 5">Belongs to the RlpA family.</text>
</comment>
<keyword evidence="4" id="KW-0472">Membrane</keyword>
<keyword evidence="4" id="KW-1003">Cell membrane</keyword>
<dbReference type="Gene3D" id="3.30.70.1070">
    <property type="entry name" value="Sporulation related repeat"/>
    <property type="match status" value="1"/>
</dbReference>
<dbReference type="InterPro" id="IPR007730">
    <property type="entry name" value="SPOR-like_dom"/>
</dbReference>
<dbReference type="SUPFAM" id="SSF110997">
    <property type="entry name" value="Sporulation related repeat"/>
    <property type="match status" value="1"/>
</dbReference>
<dbReference type="Pfam" id="PF05036">
    <property type="entry name" value="SPOR"/>
    <property type="match status" value="1"/>
</dbReference>
<keyword evidence="3 4" id="KW-0961">Cell wall biogenesis/degradation</keyword>
<dbReference type="HAMAP" id="MF_02071">
    <property type="entry name" value="RlpA"/>
    <property type="match status" value="1"/>
</dbReference>
<dbReference type="GO" id="GO:0071555">
    <property type="term" value="P:cell wall organization"/>
    <property type="evidence" value="ECO:0007669"/>
    <property type="project" value="UniProtKB-KW"/>
</dbReference>
<evidence type="ECO:0000256" key="2">
    <source>
        <dbReference type="ARBA" id="ARBA00023239"/>
    </source>
</evidence>
<accession>A0A8J7U165</accession>
<keyword evidence="1" id="KW-0732">Signal</keyword>
<comment type="caution">
    <text evidence="7">The sequence shown here is derived from an EMBL/GenBank/DDBJ whole genome shotgun (WGS) entry which is preliminary data.</text>
</comment>
<gene>
    <name evidence="4" type="primary">rlpA</name>
    <name evidence="7" type="ORF">J3U88_05145</name>
</gene>
<dbReference type="InterPro" id="IPR034718">
    <property type="entry name" value="RlpA"/>
</dbReference>
<keyword evidence="8" id="KW-1185">Reference proteome</keyword>
<evidence type="ECO:0000256" key="3">
    <source>
        <dbReference type="ARBA" id="ARBA00023316"/>
    </source>
</evidence>
<dbReference type="Gene3D" id="2.40.40.10">
    <property type="entry name" value="RlpA-like domain"/>
    <property type="match status" value="1"/>
</dbReference>
<dbReference type="InterPro" id="IPR036680">
    <property type="entry name" value="SPOR-like_sf"/>
</dbReference>
<organism evidence="7 8">
    <name type="scientific">Acanthopleuribacter pedis</name>
    <dbReference type="NCBI Taxonomy" id="442870"/>
    <lineage>
        <taxon>Bacteria</taxon>
        <taxon>Pseudomonadati</taxon>
        <taxon>Acidobacteriota</taxon>
        <taxon>Holophagae</taxon>
        <taxon>Acanthopleuribacterales</taxon>
        <taxon>Acanthopleuribacteraceae</taxon>
        <taxon>Acanthopleuribacter</taxon>
    </lineage>
</organism>
<proteinExistence type="inferred from homology"/>
<dbReference type="PROSITE" id="PS51724">
    <property type="entry name" value="SPOR"/>
    <property type="match status" value="1"/>
</dbReference>
<evidence type="ECO:0000256" key="4">
    <source>
        <dbReference type="HAMAP-Rule" id="MF_02071"/>
    </source>
</evidence>
<dbReference type="EMBL" id="JAFREP010000004">
    <property type="protein sequence ID" value="MBO1317838.1"/>
    <property type="molecule type" value="Genomic_DNA"/>
</dbReference>
<evidence type="ECO:0000313" key="7">
    <source>
        <dbReference type="EMBL" id="MBO1317838.1"/>
    </source>
</evidence>
<keyword evidence="2 4" id="KW-0456">Lyase</keyword>
<dbReference type="Pfam" id="PF03330">
    <property type="entry name" value="DPBB_1"/>
    <property type="match status" value="1"/>
</dbReference>
<dbReference type="SUPFAM" id="SSF50685">
    <property type="entry name" value="Barwin-like endoglucanases"/>
    <property type="match status" value="1"/>
</dbReference>
<evidence type="ECO:0000256" key="1">
    <source>
        <dbReference type="ARBA" id="ARBA00022729"/>
    </source>
</evidence>
<dbReference type="PANTHER" id="PTHR34183">
    <property type="entry name" value="ENDOLYTIC PEPTIDOGLYCAN TRANSGLYCOSYLASE RLPA"/>
    <property type="match status" value="1"/>
</dbReference>
<dbReference type="PANTHER" id="PTHR34183:SF1">
    <property type="entry name" value="ENDOLYTIC PEPTIDOGLYCAN TRANSGLYCOSYLASE RLPA"/>
    <property type="match status" value="1"/>
</dbReference>
<evidence type="ECO:0000259" key="6">
    <source>
        <dbReference type="PROSITE" id="PS51724"/>
    </source>
</evidence>
<comment type="function">
    <text evidence="4">Lytic transglycosylase with a strong preference for naked glycan strands that lack stem peptides.</text>
</comment>